<evidence type="ECO:0000256" key="10">
    <source>
        <dbReference type="ARBA" id="ARBA00023136"/>
    </source>
</evidence>
<keyword evidence="12" id="KW-0449">Lipoprotein</keyword>
<keyword evidence="6" id="KW-0336">GPI-anchor</keyword>
<feature type="transmembrane region" description="Helical" evidence="16">
    <location>
        <begin position="177"/>
        <end position="203"/>
    </location>
</feature>
<evidence type="ECO:0000256" key="14">
    <source>
        <dbReference type="PROSITE-ProRule" id="PRU01356"/>
    </source>
</evidence>
<evidence type="ECO:0000256" key="17">
    <source>
        <dbReference type="SAM" id="SignalP"/>
    </source>
</evidence>
<keyword evidence="7 16" id="KW-0812">Transmembrane</keyword>
<feature type="transmembrane region" description="Helical" evidence="16">
    <location>
        <begin position="102"/>
        <end position="125"/>
    </location>
</feature>
<feature type="disulfide bond" evidence="14">
    <location>
        <begin position="58"/>
        <end position="91"/>
    </location>
</feature>
<feature type="transmembrane region" description="Helical" evidence="16">
    <location>
        <begin position="215"/>
        <end position="242"/>
    </location>
</feature>
<dbReference type="PANTHER" id="PTHR33048">
    <property type="entry name" value="PTH11-LIKE INTEGRAL MEMBRANE PROTEIN (AFU_ORTHOLOGUE AFUA_5G11245)"/>
    <property type="match status" value="1"/>
</dbReference>
<sequence length="453" mass="49819">MHRLRRLLLFFTLSALLSSVQAQGSSSSLPGYPDCAAGCIVSAFAGGLCAPQNKTCICTNEQFQLNVTGCVTVSCTIPEALTTRNSSLTNCGAPVRDRSAEYVVISNIMAVCAGAFVAIRFGYKIFVAGLDLGIDDWFVLATLVSCIPSAIITVYGTTANGLGKDIWTLPAQEITKVLSFFYIMAWLYFLQSTLVKLSIIAFYMRIFPAREVQRLLWITFILTSVWGAAFVITAIFQCWPIPYFWKQWDGMHEGSCANVNAISWSNASMSIALDLWILAIPMWQLRSLKLHWKKKAGVAVMFCVGTLVTIVSILRLQALVHFGVSSNKTWEFYNVSVWSTIEILVGIMCACLPTMRMVLVKLFPILGGTTQRSRGNNYYQYGSGARSKTTGTGTHGRTVGTVTSERPNSEQETEGSGIVFQKTYAVQYSDSDEIGLVNIINSDINGKTRGRVD</sequence>
<dbReference type="InterPro" id="IPR008427">
    <property type="entry name" value="Extracellular_membr_CFEM_dom"/>
</dbReference>
<comment type="subcellular location">
    <subcellularLocation>
        <location evidence="2">Membrane</location>
        <topology evidence="2">Lipid-anchor</topology>
        <topology evidence="2">GPI-anchor</topology>
    </subcellularLocation>
    <subcellularLocation>
        <location evidence="1">Membrane</location>
        <topology evidence="1">Multi-pass membrane protein</topology>
    </subcellularLocation>
    <subcellularLocation>
        <location evidence="3">Secreted</location>
    </subcellularLocation>
</comment>
<name>A0A0P7BD21_9HYPO</name>
<gene>
    <name evidence="19" type="ORF">AK830_g9061</name>
</gene>
<feature type="transmembrane region" description="Helical" evidence="16">
    <location>
        <begin position="137"/>
        <end position="157"/>
    </location>
</feature>
<evidence type="ECO:0000256" key="2">
    <source>
        <dbReference type="ARBA" id="ARBA00004589"/>
    </source>
</evidence>
<evidence type="ECO:0000256" key="15">
    <source>
        <dbReference type="SAM" id="MobiDB-lite"/>
    </source>
</evidence>
<evidence type="ECO:0000256" key="13">
    <source>
        <dbReference type="ARBA" id="ARBA00038359"/>
    </source>
</evidence>
<dbReference type="GO" id="GO:0098552">
    <property type="term" value="C:side of membrane"/>
    <property type="evidence" value="ECO:0007669"/>
    <property type="project" value="UniProtKB-KW"/>
</dbReference>
<dbReference type="AlphaFoldDB" id="A0A0P7BD21"/>
<feature type="transmembrane region" description="Helical" evidence="16">
    <location>
        <begin position="262"/>
        <end position="285"/>
    </location>
</feature>
<evidence type="ECO:0000256" key="8">
    <source>
        <dbReference type="ARBA" id="ARBA00022729"/>
    </source>
</evidence>
<dbReference type="Pfam" id="PF20684">
    <property type="entry name" value="Fung_rhodopsin"/>
    <property type="match status" value="1"/>
</dbReference>
<protein>
    <recommendedName>
        <fullName evidence="18">CFEM domain-containing protein</fullName>
    </recommendedName>
</protein>
<keyword evidence="20" id="KW-1185">Reference proteome</keyword>
<feature type="disulfide bond" evidence="14">
    <location>
        <begin position="49"/>
        <end position="56"/>
    </location>
</feature>
<keyword evidence="5" id="KW-0964">Secreted</keyword>
<comment type="caution">
    <text evidence="14">Lacks conserved residue(s) required for the propagation of feature annotation.</text>
</comment>
<comment type="similarity">
    <text evidence="13">Belongs to the SAT4 family.</text>
</comment>
<evidence type="ECO:0000256" key="11">
    <source>
        <dbReference type="ARBA" id="ARBA00023157"/>
    </source>
</evidence>
<dbReference type="GO" id="GO:0005576">
    <property type="term" value="C:extracellular region"/>
    <property type="evidence" value="ECO:0007669"/>
    <property type="project" value="UniProtKB-SubCell"/>
</dbReference>
<dbReference type="InterPro" id="IPR052337">
    <property type="entry name" value="SAT4-like"/>
</dbReference>
<comment type="caution">
    <text evidence="19">The sequence shown here is derived from an EMBL/GenBank/DDBJ whole genome shotgun (WGS) entry which is preliminary data.</text>
</comment>
<dbReference type="STRING" id="78410.A0A0P7BD21"/>
<dbReference type="EMBL" id="LKCW01000163">
    <property type="protein sequence ID" value="KPM37526.1"/>
    <property type="molecule type" value="Genomic_DNA"/>
</dbReference>
<dbReference type="PROSITE" id="PS52012">
    <property type="entry name" value="CFEM"/>
    <property type="match status" value="1"/>
</dbReference>
<comment type="similarity">
    <text evidence="4">Belongs to the RBT5 family.</text>
</comment>
<evidence type="ECO:0000256" key="9">
    <source>
        <dbReference type="ARBA" id="ARBA00022989"/>
    </source>
</evidence>
<dbReference type="OrthoDB" id="2496787at2759"/>
<feature type="compositionally biased region" description="Low complexity" evidence="15">
    <location>
        <begin position="389"/>
        <end position="403"/>
    </location>
</feature>
<proteinExistence type="inferred from homology"/>
<keyword evidence="9 16" id="KW-1133">Transmembrane helix</keyword>
<evidence type="ECO:0000256" key="16">
    <source>
        <dbReference type="SAM" id="Phobius"/>
    </source>
</evidence>
<dbReference type="Pfam" id="PF05730">
    <property type="entry name" value="CFEM"/>
    <property type="match status" value="1"/>
</dbReference>
<feature type="disulfide bond" evidence="14">
    <location>
        <begin position="35"/>
        <end position="75"/>
    </location>
</feature>
<evidence type="ECO:0000259" key="18">
    <source>
        <dbReference type="PROSITE" id="PS52012"/>
    </source>
</evidence>
<dbReference type="Proteomes" id="UP000050424">
    <property type="component" value="Unassembled WGS sequence"/>
</dbReference>
<evidence type="ECO:0000256" key="3">
    <source>
        <dbReference type="ARBA" id="ARBA00004613"/>
    </source>
</evidence>
<accession>A0A0P7BD21</accession>
<keyword evidence="10 16" id="KW-0472">Membrane</keyword>
<feature type="transmembrane region" description="Helical" evidence="16">
    <location>
        <begin position="332"/>
        <end position="352"/>
    </location>
</feature>
<dbReference type="InterPro" id="IPR049326">
    <property type="entry name" value="Rhodopsin_dom_fungi"/>
</dbReference>
<feature type="region of interest" description="Disordered" evidence="15">
    <location>
        <begin position="383"/>
        <end position="415"/>
    </location>
</feature>
<feature type="chain" id="PRO_5006135677" description="CFEM domain-containing protein" evidence="17">
    <location>
        <begin position="23"/>
        <end position="453"/>
    </location>
</feature>
<dbReference type="PANTHER" id="PTHR33048:SF143">
    <property type="entry name" value="EXTRACELLULAR MEMBRANE PROTEIN CFEM DOMAIN-CONTAINING PROTEIN-RELATED"/>
    <property type="match status" value="1"/>
</dbReference>
<evidence type="ECO:0000256" key="7">
    <source>
        <dbReference type="ARBA" id="ARBA00022692"/>
    </source>
</evidence>
<evidence type="ECO:0000256" key="4">
    <source>
        <dbReference type="ARBA" id="ARBA00010031"/>
    </source>
</evidence>
<evidence type="ECO:0000256" key="12">
    <source>
        <dbReference type="ARBA" id="ARBA00023288"/>
    </source>
</evidence>
<feature type="signal peptide" evidence="17">
    <location>
        <begin position="1"/>
        <end position="22"/>
    </location>
</feature>
<keyword evidence="6" id="KW-0325">Glycoprotein</keyword>
<evidence type="ECO:0000313" key="19">
    <source>
        <dbReference type="EMBL" id="KPM37526.1"/>
    </source>
</evidence>
<evidence type="ECO:0000256" key="6">
    <source>
        <dbReference type="ARBA" id="ARBA00022622"/>
    </source>
</evidence>
<organism evidence="19 20">
    <name type="scientific">Neonectria ditissima</name>
    <dbReference type="NCBI Taxonomy" id="78410"/>
    <lineage>
        <taxon>Eukaryota</taxon>
        <taxon>Fungi</taxon>
        <taxon>Dikarya</taxon>
        <taxon>Ascomycota</taxon>
        <taxon>Pezizomycotina</taxon>
        <taxon>Sordariomycetes</taxon>
        <taxon>Hypocreomycetidae</taxon>
        <taxon>Hypocreales</taxon>
        <taxon>Nectriaceae</taxon>
        <taxon>Neonectria</taxon>
    </lineage>
</organism>
<evidence type="ECO:0000313" key="20">
    <source>
        <dbReference type="Proteomes" id="UP000050424"/>
    </source>
</evidence>
<keyword evidence="11 14" id="KW-1015">Disulfide bond</keyword>
<reference evidence="19 20" key="1">
    <citation type="submission" date="2015-09" db="EMBL/GenBank/DDBJ databases">
        <title>Draft genome of a European isolate of the apple canker pathogen Neonectria ditissima.</title>
        <authorList>
            <person name="Gomez-Cortecero A."/>
            <person name="Harrison R.J."/>
            <person name="Armitage A.D."/>
        </authorList>
    </citation>
    <scope>NUCLEOTIDE SEQUENCE [LARGE SCALE GENOMIC DNA]</scope>
    <source>
        <strain evidence="19 20">R09/05</strain>
    </source>
</reference>
<evidence type="ECO:0000256" key="5">
    <source>
        <dbReference type="ARBA" id="ARBA00022525"/>
    </source>
</evidence>
<feature type="transmembrane region" description="Helical" evidence="16">
    <location>
        <begin position="297"/>
        <end position="320"/>
    </location>
</feature>
<feature type="domain" description="CFEM" evidence="18">
    <location>
        <begin position="8"/>
        <end position="118"/>
    </location>
</feature>
<evidence type="ECO:0000256" key="1">
    <source>
        <dbReference type="ARBA" id="ARBA00004141"/>
    </source>
</evidence>
<keyword evidence="8 17" id="KW-0732">Signal</keyword>
<feature type="disulfide bond" evidence="14">
    <location>
        <begin position="39"/>
        <end position="70"/>
    </location>
</feature>